<feature type="region of interest" description="Disordered" evidence="15">
    <location>
        <begin position="1"/>
        <end position="50"/>
    </location>
</feature>
<evidence type="ECO:0000313" key="16">
    <source>
        <dbReference type="EMBL" id="KPI42374.1"/>
    </source>
</evidence>
<comment type="subcellular location">
    <subcellularLocation>
        <location evidence="3">Cytoplasm</location>
    </subcellularLocation>
    <subcellularLocation>
        <location evidence="2">Nucleus</location>
    </subcellularLocation>
</comment>
<evidence type="ECO:0000256" key="13">
    <source>
        <dbReference type="ARBA" id="ARBA00023163"/>
    </source>
</evidence>
<dbReference type="InterPro" id="IPR012337">
    <property type="entry name" value="RNaseH-like_sf"/>
</dbReference>
<evidence type="ECO:0000256" key="2">
    <source>
        <dbReference type="ARBA" id="ARBA00004123"/>
    </source>
</evidence>
<evidence type="ECO:0000256" key="7">
    <source>
        <dbReference type="ARBA" id="ARBA00022722"/>
    </source>
</evidence>
<dbReference type="InterPro" id="IPR006941">
    <property type="entry name" value="RNase_CAF1"/>
</dbReference>
<comment type="catalytic activity">
    <reaction evidence="1">
        <text>Exonucleolytic cleavage of poly(A) to 5'-AMP.</text>
        <dbReference type="EC" id="3.1.13.4"/>
    </reaction>
</comment>
<gene>
    <name evidence="16" type="ORF">AB675_9581</name>
</gene>
<dbReference type="InterPro" id="IPR036397">
    <property type="entry name" value="RNaseH_sf"/>
</dbReference>
<evidence type="ECO:0000256" key="14">
    <source>
        <dbReference type="ARBA" id="ARBA00023242"/>
    </source>
</evidence>
<dbReference type="VEuPathDB" id="FungiDB:AB675_9581"/>
<dbReference type="GO" id="GO:0005634">
    <property type="term" value="C:nucleus"/>
    <property type="evidence" value="ECO:0007669"/>
    <property type="project" value="UniProtKB-SubCell"/>
</dbReference>
<keyword evidence="13" id="KW-0804">Transcription</keyword>
<evidence type="ECO:0000256" key="4">
    <source>
        <dbReference type="ARBA" id="ARBA00008372"/>
    </source>
</evidence>
<dbReference type="GO" id="GO:0030014">
    <property type="term" value="C:CCR4-NOT complex"/>
    <property type="evidence" value="ECO:0007669"/>
    <property type="project" value="InterPro"/>
</dbReference>
<evidence type="ECO:0000256" key="12">
    <source>
        <dbReference type="ARBA" id="ARBA00023015"/>
    </source>
</evidence>
<dbReference type="Gene3D" id="3.30.420.10">
    <property type="entry name" value="Ribonuclease H-like superfamily/Ribonuclease H"/>
    <property type="match status" value="1"/>
</dbReference>
<dbReference type="GO" id="GO:0004535">
    <property type="term" value="F:poly(A)-specific ribonuclease activity"/>
    <property type="evidence" value="ECO:0007669"/>
    <property type="project" value="UniProtKB-EC"/>
</dbReference>
<dbReference type="GeneID" id="28742008"/>
<keyword evidence="17" id="KW-1185">Reference proteome</keyword>
<evidence type="ECO:0000256" key="11">
    <source>
        <dbReference type="ARBA" id="ARBA00022884"/>
    </source>
</evidence>
<dbReference type="InterPro" id="IPR039637">
    <property type="entry name" value="CNOT7/CNOT8/Pop2"/>
</dbReference>
<keyword evidence="14" id="KW-0539">Nucleus</keyword>
<evidence type="ECO:0000256" key="5">
    <source>
        <dbReference type="ARBA" id="ARBA00012161"/>
    </source>
</evidence>
<feature type="compositionally biased region" description="Polar residues" evidence="15">
    <location>
        <begin position="17"/>
        <end position="50"/>
    </location>
</feature>
<keyword evidence="9" id="KW-0378">Hydrolase</keyword>
<dbReference type="Pfam" id="PF04857">
    <property type="entry name" value="CAF1"/>
    <property type="match status" value="2"/>
</dbReference>
<keyword evidence="10" id="KW-0269">Exonuclease</keyword>
<evidence type="ECO:0000313" key="17">
    <source>
        <dbReference type="Proteomes" id="UP000038010"/>
    </source>
</evidence>
<keyword evidence="12" id="KW-0805">Transcription regulation</keyword>
<comment type="similarity">
    <text evidence="4">Belongs to the CAF1 family.</text>
</comment>
<dbReference type="RefSeq" id="XP_018002337.1">
    <property type="nucleotide sequence ID" value="XM_018150128.1"/>
</dbReference>
<dbReference type="EC" id="3.1.13.4" evidence="5"/>
<dbReference type="STRING" id="1664694.A0A0N1HX18"/>
<protein>
    <recommendedName>
        <fullName evidence="5">poly(A)-specific ribonuclease</fullName>
        <ecNumber evidence="5">3.1.13.4</ecNumber>
    </recommendedName>
</protein>
<evidence type="ECO:0000256" key="10">
    <source>
        <dbReference type="ARBA" id="ARBA00022839"/>
    </source>
</evidence>
<dbReference type="OrthoDB" id="1164111at2759"/>
<organism evidence="16 17">
    <name type="scientific">Cyphellophora attinorum</name>
    <dbReference type="NCBI Taxonomy" id="1664694"/>
    <lineage>
        <taxon>Eukaryota</taxon>
        <taxon>Fungi</taxon>
        <taxon>Dikarya</taxon>
        <taxon>Ascomycota</taxon>
        <taxon>Pezizomycotina</taxon>
        <taxon>Eurotiomycetes</taxon>
        <taxon>Chaetothyriomycetidae</taxon>
        <taxon>Chaetothyriales</taxon>
        <taxon>Cyphellophoraceae</taxon>
        <taxon>Cyphellophora</taxon>
    </lineage>
</organism>
<dbReference type="PANTHER" id="PTHR10797">
    <property type="entry name" value="CCR4-NOT TRANSCRIPTION COMPLEX SUBUNIT"/>
    <property type="match status" value="1"/>
</dbReference>
<keyword evidence="6" id="KW-0963">Cytoplasm</keyword>
<keyword evidence="11" id="KW-0694">RNA-binding</keyword>
<evidence type="ECO:0000256" key="8">
    <source>
        <dbReference type="ARBA" id="ARBA00022723"/>
    </source>
</evidence>
<evidence type="ECO:0000256" key="6">
    <source>
        <dbReference type="ARBA" id="ARBA00022490"/>
    </source>
</evidence>
<evidence type="ECO:0000256" key="15">
    <source>
        <dbReference type="SAM" id="MobiDB-lite"/>
    </source>
</evidence>
<dbReference type="EMBL" id="LFJN01000007">
    <property type="protein sequence ID" value="KPI42374.1"/>
    <property type="molecule type" value="Genomic_DNA"/>
</dbReference>
<keyword evidence="8" id="KW-0479">Metal-binding</keyword>
<keyword evidence="7" id="KW-0540">Nuclease</keyword>
<proteinExistence type="inferred from homology"/>
<sequence>MPPRYAGGLNPPFHPQNHLQSYHPTQQQSFLPPPGHSNSQNNAISSPFSSIGQSAVNNFERGTPDTMMSGQLGFGRGSSVQNHQGYSEMGPMRDRPEDSRIRNVWKHNLKQEMETLRSLVDDYPFIAMDTEFPGIVARPIGQFTNKSDYHYQTLRCNVDFLKMIQLGIALFREDGSLPPSDHNARNGYASTSVTPYAWQFNFQFSLEEDMSANDSITMLSKAGIDFERHNKQGIDPHEFGALLISSGLVLDPEVHWLSFHSGYDFGYLMKTMICQALPGDEDNFHMRIKKFFPSLYDIKYMLKHAAARQQVNDNVPLSQEAAHIIKQMYTKSGLQDIADELGIARVGQAHQAGSDSLLTGQVYFEMKKKIFGGSIDETRYSGQVWGLNAQMPPILNNIAPRELNGATFYLLAPPAHPNRLQQVSLTISDLRPRSAISLTLVEAV</sequence>
<evidence type="ECO:0000256" key="3">
    <source>
        <dbReference type="ARBA" id="ARBA00004496"/>
    </source>
</evidence>
<dbReference type="GO" id="GO:0003723">
    <property type="term" value="F:RNA binding"/>
    <property type="evidence" value="ECO:0007669"/>
    <property type="project" value="UniProtKB-KW"/>
</dbReference>
<dbReference type="SUPFAM" id="SSF53098">
    <property type="entry name" value="Ribonuclease H-like"/>
    <property type="match status" value="1"/>
</dbReference>
<dbReference type="FunFam" id="3.30.420.10:FF:000056">
    <property type="entry name" value="CCR4-NOT core complex subunit Caf1"/>
    <property type="match status" value="1"/>
</dbReference>
<dbReference type="GO" id="GO:0046872">
    <property type="term" value="F:metal ion binding"/>
    <property type="evidence" value="ECO:0007669"/>
    <property type="project" value="UniProtKB-KW"/>
</dbReference>
<dbReference type="GO" id="GO:0005737">
    <property type="term" value="C:cytoplasm"/>
    <property type="evidence" value="ECO:0007669"/>
    <property type="project" value="UniProtKB-SubCell"/>
</dbReference>
<evidence type="ECO:0000256" key="9">
    <source>
        <dbReference type="ARBA" id="ARBA00022801"/>
    </source>
</evidence>
<comment type="caution">
    <text evidence="16">The sequence shown here is derived from an EMBL/GenBank/DDBJ whole genome shotgun (WGS) entry which is preliminary data.</text>
</comment>
<evidence type="ECO:0000256" key="1">
    <source>
        <dbReference type="ARBA" id="ARBA00001663"/>
    </source>
</evidence>
<dbReference type="AlphaFoldDB" id="A0A0N1HX18"/>
<reference evidence="16 17" key="1">
    <citation type="submission" date="2015-06" db="EMBL/GenBank/DDBJ databases">
        <title>Draft genome of the ant-associated black yeast Phialophora attae CBS 131958.</title>
        <authorList>
            <person name="Moreno L.F."/>
            <person name="Stielow B.J."/>
            <person name="de Hoog S."/>
            <person name="Vicente V.A."/>
            <person name="Weiss V.A."/>
            <person name="de Vries M."/>
            <person name="Cruz L.M."/>
            <person name="Souza E.M."/>
        </authorList>
    </citation>
    <scope>NUCLEOTIDE SEQUENCE [LARGE SCALE GENOMIC DNA]</scope>
    <source>
        <strain evidence="16 17">CBS 131958</strain>
    </source>
</reference>
<dbReference type="Proteomes" id="UP000038010">
    <property type="component" value="Unassembled WGS sequence"/>
</dbReference>
<accession>A0A0N1HX18</accession>
<name>A0A0N1HX18_9EURO</name>